<gene>
    <name evidence="2" type="ORF">MEDL_58125</name>
</gene>
<reference evidence="2" key="1">
    <citation type="submission" date="2021-03" db="EMBL/GenBank/DDBJ databases">
        <authorList>
            <person name="Bekaert M."/>
        </authorList>
    </citation>
    <scope>NUCLEOTIDE SEQUENCE</scope>
</reference>
<sequence length="393" mass="45167">MSWKLEHGLTSDSDYDIKLYTTEDGDESLIHKLEARTEMSMCGALMLLSIKMNTNGENLDIYQMEPEKIQKLAQHVRYCDMFAGYDEDKHPEKTILLLGATGSGKSTLIDAMFNYIAGVSSMDEFRFKLVHLTAEEKAKLGRQDVSQTNGITCYRIPWKFGSRVNFKLCVIDSPGFGDSRGLEFDKAIPEMEQELRRFFYETTNYKSISLANTKAVLDTRDFLEMKLANILKTIGNQVTVIMNIKQDKLFIAEHKEDIENNKNFTKTYQVKLPTMVSHDYESLNCKKCNETCHERCSVIAGIFIWTCEAMTSFKCGICPGKCSTDHHRMEKFTHETKTESRSETIEELKRRYDVATEGAEGRTEMMNKNRASLKKSLKELDSILQQVKRKLRN</sequence>
<dbReference type="AlphaFoldDB" id="A0A8S3UIC0"/>
<proteinExistence type="predicted"/>
<dbReference type="SUPFAM" id="SSF52540">
    <property type="entry name" value="P-loop containing nucleoside triphosphate hydrolases"/>
    <property type="match status" value="1"/>
</dbReference>
<dbReference type="Gene3D" id="3.40.50.300">
    <property type="entry name" value="P-loop containing nucleotide triphosphate hydrolases"/>
    <property type="match status" value="1"/>
</dbReference>
<evidence type="ECO:0000313" key="3">
    <source>
        <dbReference type="Proteomes" id="UP000683360"/>
    </source>
</evidence>
<dbReference type="Proteomes" id="UP000683360">
    <property type="component" value="Unassembled WGS sequence"/>
</dbReference>
<dbReference type="GO" id="GO:0016887">
    <property type="term" value="F:ATP hydrolysis activity"/>
    <property type="evidence" value="ECO:0007669"/>
    <property type="project" value="InterPro"/>
</dbReference>
<organism evidence="2 3">
    <name type="scientific">Mytilus edulis</name>
    <name type="common">Blue mussel</name>
    <dbReference type="NCBI Taxonomy" id="6550"/>
    <lineage>
        <taxon>Eukaryota</taxon>
        <taxon>Metazoa</taxon>
        <taxon>Spiralia</taxon>
        <taxon>Lophotrochozoa</taxon>
        <taxon>Mollusca</taxon>
        <taxon>Bivalvia</taxon>
        <taxon>Autobranchia</taxon>
        <taxon>Pteriomorphia</taxon>
        <taxon>Mytilida</taxon>
        <taxon>Mytiloidea</taxon>
        <taxon>Mytilidae</taxon>
        <taxon>Mytilinae</taxon>
        <taxon>Mytilus</taxon>
    </lineage>
</organism>
<name>A0A8S3UIC0_MYTED</name>
<evidence type="ECO:0000313" key="2">
    <source>
        <dbReference type="EMBL" id="CAG2246120.1"/>
    </source>
</evidence>
<feature type="domain" description="Rad50/SbcC-type AAA" evidence="1">
    <location>
        <begin position="94"/>
        <end position="391"/>
    </location>
</feature>
<dbReference type="PANTHER" id="PTHR32046:SF11">
    <property type="entry name" value="IMMUNE-ASSOCIATED NUCLEOTIDE-BINDING PROTEIN 10-LIKE"/>
    <property type="match status" value="1"/>
</dbReference>
<protein>
    <recommendedName>
        <fullName evidence="1">Rad50/SbcC-type AAA domain-containing protein</fullName>
    </recommendedName>
</protein>
<accession>A0A8S3UIC0</accession>
<dbReference type="EMBL" id="CAJPWZ010002834">
    <property type="protein sequence ID" value="CAG2246120.1"/>
    <property type="molecule type" value="Genomic_DNA"/>
</dbReference>
<dbReference type="InterPro" id="IPR038729">
    <property type="entry name" value="Rad50/SbcC_AAA"/>
</dbReference>
<dbReference type="Pfam" id="PF13476">
    <property type="entry name" value="AAA_23"/>
    <property type="match status" value="1"/>
</dbReference>
<dbReference type="InterPro" id="IPR027417">
    <property type="entry name" value="P-loop_NTPase"/>
</dbReference>
<dbReference type="GO" id="GO:0006302">
    <property type="term" value="P:double-strand break repair"/>
    <property type="evidence" value="ECO:0007669"/>
    <property type="project" value="InterPro"/>
</dbReference>
<evidence type="ECO:0000259" key="1">
    <source>
        <dbReference type="Pfam" id="PF13476"/>
    </source>
</evidence>
<dbReference type="OrthoDB" id="8954335at2759"/>
<comment type="caution">
    <text evidence="2">The sequence shown here is derived from an EMBL/GenBank/DDBJ whole genome shotgun (WGS) entry which is preliminary data.</text>
</comment>
<keyword evidence="3" id="KW-1185">Reference proteome</keyword>
<dbReference type="PANTHER" id="PTHR32046">
    <property type="entry name" value="G DOMAIN-CONTAINING PROTEIN"/>
    <property type="match status" value="1"/>
</dbReference>